<reference evidence="1 2" key="1">
    <citation type="journal article" date="2021" name="Microorganisms">
        <title>The Ever-Expanding Pseudomonas Genus: Description of 43 New Species and Partition of the Pseudomonas putida Group.</title>
        <authorList>
            <person name="Girard L."/>
            <person name="Lood C."/>
            <person name="Hofte M."/>
            <person name="Vandamme P."/>
            <person name="Rokni-Zadeh H."/>
            <person name="van Noort V."/>
            <person name="Lavigne R."/>
            <person name="De Mot R."/>
        </authorList>
    </citation>
    <scope>NUCLEOTIDE SEQUENCE [LARGE SCALE GENOMIC DNA]</scope>
    <source>
        <strain evidence="1 2">SWRI17</strain>
    </source>
</reference>
<keyword evidence="2" id="KW-1185">Reference proteome</keyword>
<dbReference type="Proteomes" id="UP000824066">
    <property type="component" value="Chromosome"/>
</dbReference>
<dbReference type="RefSeq" id="WP_217862003.1">
    <property type="nucleotide sequence ID" value="NZ_CP077080.1"/>
</dbReference>
<proteinExistence type="predicted"/>
<sequence length="300" mass="32465">MAPTLSDRYRGCLLGLACGDAVGTTVEFKPRNTFPPVTDMVGGGPFNLQPGQWTDDTSMALCLAESLLQKRGFDAADQMGRYLNWWHWGYLSSTGACFDIGMTVRDALEHYQSYRDPFAGNTDPQTAGNGSLMRLAPVVLFFYPDRNRIREFAALSSRTTHGAAEAVECCQVLADVIGNALSGDSKTDVLRVSSEHLTEAKVIALAQGAYRGKARSEVSGTGYSVASLEAALWCFYHTDSFAEAVLAAANLGDDADTTAAIVGQLAGAFYGIQAIPSDWLQKLWMRQEIETMADALHHKA</sequence>
<dbReference type="InterPro" id="IPR005502">
    <property type="entry name" value="Ribosyl_crysJ1"/>
</dbReference>
<accession>A0ABX8QPK4</accession>
<dbReference type="PANTHER" id="PTHR16222">
    <property type="entry name" value="ADP-RIBOSYLGLYCOHYDROLASE"/>
    <property type="match status" value="1"/>
</dbReference>
<name>A0ABX8QPK4_PSECO</name>
<organism evidence="1 2">
    <name type="scientific">Pseudomonas canavaninivorans</name>
    <dbReference type="NCBI Taxonomy" id="2842348"/>
    <lineage>
        <taxon>Bacteria</taxon>
        <taxon>Pseudomonadati</taxon>
        <taxon>Pseudomonadota</taxon>
        <taxon>Gammaproteobacteria</taxon>
        <taxon>Pseudomonadales</taxon>
        <taxon>Pseudomonadaceae</taxon>
        <taxon>Pseudomonas</taxon>
    </lineage>
</organism>
<dbReference type="Pfam" id="PF03747">
    <property type="entry name" value="ADP_ribosyl_GH"/>
    <property type="match status" value="1"/>
</dbReference>
<gene>
    <name evidence="1" type="ORF">KSS97_15395</name>
</gene>
<protein>
    <submittedName>
        <fullName evidence="1">ADP-ribosylglycohydrolase family protein</fullName>
    </submittedName>
</protein>
<dbReference type="InterPro" id="IPR050792">
    <property type="entry name" value="ADP-ribosylglycohydrolase"/>
</dbReference>
<dbReference type="PANTHER" id="PTHR16222:SF12">
    <property type="entry name" value="ADP-RIBOSYLGLYCOHYDROLASE-RELATED"/>
    <property type="match status" value="1"/>
</dbReference>
<evidence type="ECO:0000313" key="1">
    <source>
        <dbReference type="EMBL" id="QXI56132.1"/>
    </source>
</evidence>
<evidence type="ECO:0000313" key="2">
    <source>
        <dbReference type="Proteomes" id="UP000824066"/>
    </source>
</evidence>
<dbReference type="EMBL" id="CP077080">
    <property type="protein sequence ID" value="QXI56132.1"/>
    <property type="molecule type" value="Genomic_DNA"/>
</dbReference>